<comment type="subunit">
    <text evidence="12">Homodimer. The tRNA molecule binds across the dimer.</text>
</comment>
<dbReference type="InterPro" id="IPR015866">
    <property type="entry name" value="Ser-tRNA-synth_1_N"/>
</dbReference>
<dbReference type="GO" id="GO:0016260">
    <property type="term" value="P:selenocysteine biosynthetic process"/>
    <property type="evidence" value="ECO:0007669"/>
    <property type="project" value="UniProtKB-UniRule"/>
</dbReference>
<proteinExistence type="inferred from homology"/>
<comment type="catalytic activity">
    <reaction evidence="11 12">
        <text>tRNA(Ser) + L-serine + ATP = L-seryl-tRNA(Ser) + AMP + diphosphate + H(+)</text>
        <dbReference type="Rhea" id="RHEA:12292"/>
        <dbReference type="Rhea" id="RHEA-COMP:9669"/>
        <dbReference type="Rhea" id="RHEA-COMP:9703"/>
        <dbReference type="ChEBI" id="CHEBI:15378"/>
        <dbReference type="ChEBI" id="CHEBI:30616"/>
        <dbReference type="ChEBI" id="CHEBI:33019"/>
        <dbReference type="ChEBI" id="CHEBI:33384"/>
        <dbReference type="ChEBI" id="CHEBI:78442"/>
        <dbReference type="ChEBI" id="CHEBI:78533"/>
        <dbReference type="ChEBI" id="CHEBI:456215"/>
        <dbReference type="EC" id="6.1.1.11"/>
    </reaction>
</comment>
<protein>
    <recommendedName>
        <fullName evidence="12">Serine--tRNA ligase</fullName>
        <ecNumber evidence="12">6.1.1.11</ecNumber>
    </recommendedName>
    <alternativeName>
        <fullName evidence="12">Seryl-tRNA synthetase</fullName>
        <shortName evidence="12">SerRS</shortName>
    </alternativeName>
    <alternativeName>
        <fullName evidence="12">Seryl-tRNA(Ser/Sec) synthetase</fullName>
    </alternativeName>
</protein>
<dbReference type="InterPro" id="IPR002314">
    <property type="entry name" value="aa-tRNA-synt_IIb"/>
</dbReference>
<evidence type="ECO:0000259" key="16">
    <source>
        <dbReference type="PROSITE" id="PS50862"/>
    </source>
</evidence>
<dbReference type="InterPro" id="IPR045864">
    <property type="entry name" value="aa-tRNA-synth_II/BPL/LPL"/>
</dbReference>
<comment type="caution">
    <text evidence="12">Lacks conserved residue(s) required for the propagation of feature annotation.</text>
</comment>
<feature type="binding site" evidence="12">
    <location>
        <position position="381"/>
    </location>
    <ligand>
        <name>L-serine</name>
        <dbReference type="ChEBI" id="CHEBI:33384"/>
    </ligand>
</feature>
<evidence type="ECO:0000256" key="10">
    <source>
        <dbReference type="ARBA" id="ARBA00047929"/>
    </source>
</evidence>
<evidence type="ECO:0000256" key="13">
    <source>
        <dbReference type="PIRSR" id="PIRSR001529-1"/>
    </source>
</evidence>
<dbReference type="InterPro" id="IPR006195">
    <property type="entry name" value="aa-tRNA-synth_II"/>
</dbReference>
<evidence type="ECO:0000256" key="5">
    <source>
        <dbReference type="ARBA" id="ARBA00022598"/>
    </source>
</evidence>
<dbReference type="EMBL" id="JAAXYO010000044">
    <property type="protein sequence ID" value="MBU2787487.1"/>
    <property type="molecule type" value="Genomic_DNA"/>
</dbReference>
<feature type="binding site" evidence="12 14">
    <location>
        <begin position="346"/>
        <end position="349"/>
    </location>
    <ligand>
        <name>ATP</name>
        <dbReference type="ChEBI" id="CHEBI:30616"/>
    </ligand>
</feature>
<dbReference type="PROSITE" id="PS50862">
    <property type="entry name" value="AA_TRNA_LIGASE_II"/>
    <property type="match status" value="1"/>
</dbReference>
<comment type="pathway">
    <text evidence="2 12">Aminoacyl-tRNA biosynthesis; selenocysteinyl-tRNA(Sec) biosynthesis; L-seryl-tRNA(Sec) from L-serine and tRNA(Sec): step 1/1.</text>
</comment>
<evidence type="ECO:0000313" key="18">
    <source>
        <dbReference type="Proteomes" id="UP001197378"/>
    </source>
</evidence>
<feature type="binding site" evidence="13">
    <location>
        <position position="259"/>
    </location>
    <ligand>
        <name>L-serine</name>
        <dbReference type="ChEBI" id="CHEBI:33384"/>
    </ligand>
</feature>
<dbReference type="EC" id="6.1.1.11" evidence="12"/>
<evidence type="ECO:0000256" key="4">
    <source>
        <dbReference type="ARBA" id="ARBA00022490"/>
    </source>
</evidence>
<dbReference type="InterPro" id="IPR010978">
    <property type="entry name" value="tRNA-bd_arm"/>
</dbReference>
<evidence type="ECO:0000256" key="1">
    <source>
        <dbReference type="ARBA" id="ARBA00004496"/>
    </source>
</evidence>
<dbReference type="GO" id="GO:0005737">
    <property type="term" value="C:cytoplasm"/>
    <property type="evidence" value="ECO:0007669"/>
    <property type="project" value="UniProtKB-SubCell"/>
</dbReference>
<dbReference type="PANTHER" id="PTHR43697">
    <property type="entry name" value="SERYL-TRNA SYNTHETASE"/>
    <property type="match status" value="1"/>
</dbReference>
<dbReference type="GO" id="GO:0006434">
    <property type="term" value="P:seryl-tRNA aminoacylation"/>
    <property type="evidence" value="ECO:0007669"/>
    <property type="project" value="UniProtKB-UniRule"/>
</dbReference>
<dbReference type="AlphaFoldDB" id="A0AAE2YNP5"/>
<dbReference type="NCBIfam" id="TIGR00414">
    <property type="entry name" value="serS"/>
    <property type="match status" value="1"/>
</dbReference>
<comment type="function">
    <text evidence="12">Catalyzes the attachment of serine to tRNA(Ser). Is also able to aminoacylate tRNA(Sec) with serine, to form the misacylated tRNA L-seryl-tRNA(Sec), which will be further converted into selenocysteinyl-tRNA(Sec).</text>
</comment>
<comment type="domain">
    <text evidence="12">Consists of two distinct domains, a catalytic core and a N-terminal extension that is involved in tRNA binding.</text>
</comment>
<dbReference type="RefSeq" id="WP_215873341.1">
    <property type="nucleotide sequence ID" value="NZ_JAAXYO010000044.1"/>
</dbReference>
<dbReference type="SUPFAM" id="SSF55681">
    <property type="entry name" value="Class II aaRS and biotin synthetases"/>
    <property type="match status" value="1"/>
</dbReference>
<feature type="binding site" evidence="12">
    <location>
        <begin position="230"/>
        <end position="232"/>
    </location>
    <ligand>
        <name>L-serine</name>
        <dbReference type="ChEBI" id="CHEBI:33384"/>
    </ligand>
</feature>
<dbReference type="PANTHER" id="PTHR43697:SF1">
    <property type="entry name" value="SERINE--TRNA LIGASE"/>
    <property type="match status" value="1"/>
</dbReference>
<keyword evidence="18" id="KW-1185">Reference proteome</keyword>
<reference evidence="17" key="1">
    <citation type="journal article" date="2021" name="ISME J.">
        <title>Genomic evolution of the class Acidithiobacillia: deep-branching Proteobacteria living in extreme acidic conditions.</title>
        <authorList>
            <person name="Moya-Beltran A."/>
            <person name="Beard S."/>
            <person name="Rojas-Villalobos C."/>
            <person name="Issotta F."/>
            <person name="Gallardo Y."/>
            <person name="Ulloa R."/>
            <person name="Giaveno A."/>
            <person name="Degli Esposti M."/>
            <person name="Johnson D.B."/>
            <person name="Quatrini R."/>
        </authorList>
    </citation>
    <scope>NUCLEOTIDE SEQUENCE</scope>
    <source>
        <strain evidence="17">VAN18-1</strain>
    </source>
</reference>
<evidence type="ECO:0000256" key="11">
    <source>
        <dbReference type="ARBA" id="ARBA00048823"/>
    </source>
</evidence>
<dbReference type="GO" id="GO:0004828">
    <property type="term" value="F:serine-tRNA ligase activity"/>
    <property type="evidence" value="ECO:0007669"/>
    <property type="project" value="UniProtKB-UniRule"/>
</dbReference>
<evidence type="ECO:0000256" key="14">
    <source>
        <dbReference type="PIRSR" id="PIRSR001529-2"/>
    </source>
</evidence>
<keyword evidence="5 12" id="KW-0436">Ligase</keyword>
<feature type="domain" description="Aminoacyl-transfer RNA synthetases class-II family profile" evidence="16">
    <location>
        <begin position="138"/>
        <end position="406"/>
    </location>
</feature>
<gene>
    <name evidence="12 17" type="primary">serS</name>
    <name evidence="17" type="ORF">HFQ13_04555</name>
</gene>
<feature type="binding site" evidence="13">
    <location>
        <position position="379"/>
    </location>
    <ligand>
        <name>L-serine</name>
        <dbReference type="ChEBI" id="CHEBI:33384"/>
    </ligand>
</feature>
<dbReference type="Pfam" id="PF02403">
    <property type="entry name" value="Seryl_tRNA_N"/>
    <property type="match status" value="1"/>
</dbReference>
<dbReference type="HAMAP" id="MF_00176">
    <property type="entry name" value="Ser_tRNA_synth_type1"/>
    <property type="match status" value="1"/>
</dbReference>
<comment type="similarity">
    <text evidence="3 12">Belongs to the class-II aminoacyl-tRNA synthetase family. Type-1 seryl-tRNA synthetase subfamily.</text>
</comment>
<evidence type="ECO:0000256" key="3">
    <source>
        <dbReference type="ARBA" id="ARBA00010728"/>
    </source>
</evidence>
<dbReference type="CDD" id="cd00770">
    <property type="entry name" value="SerRS_core"/>
    <property type="match status" value="1"/>
</dbReference>
<evidence type="ECO:0000256" key="9">
    <source>
        <dbReference type="ARBA" id="ARBA00023146"/>
    </source>
</evidence>
<keyword evidence="9 12" id="KW-0030">Aminoacyl-tRNA synthetase</keyword>
<evidence type="ECO:0000256" key="7">
    <source>
        <dbReference type="ARBA" id="ARBA00022840"/>
    </source>
</evidence>
<keyword evidence="8 12" id="KW-0648">Protein biosynthesis</keyword>
<dbReference type="Proteomes" id="UP001197378">
    <property type="component" value="Unassembled WGS sequence"/>
</dbReference>
<organism evidence="17 18">
    <name type="scientific">Igneacidithiobacillus copahuensis</name>
    <dbReference type="NCBI Taxonomy" id="2724909"/>
    <lineage>
        <taxon>Bacteria</taxon>
        <taxon>Pseudomonadati</taxon>
        <taxon>Pseudomonadota</taxon>
        <taxon>Acidithiobacillia</taxon>
        <taxon>Acidithiobacillales</taxon>
        <taxon>Acidithiobacillaceae</taxon>
        <taxon>Igneacidithiobacillus</taxon>
    </lineage>
</organism>
<comment type="catalytic activity">
    <reaction evidence="10 12">
        <text>tRNA(Sec) + L-serine + ATP = L-seryl-tRNA(Sec) + AMP + diphosphate + H(+)</text>
        <dbReference type="Rhea" id="RHEA:42580"/>
        <dbReference type="Rhea" id="RHEA-COMP:9742"/>
        <dbReference type="Rhea" id="RHEA-COMP:10128"/>
        <dbReference type="ChEBI" id="CHEBI:15378"/>
        <dbReference type="ChEBI" id="CHEBI:30616"/>
        <dbReference type="ChEBI" id="CHEBI:33019"/>
        <dbReference type="ChEBI" id="CHEBI:33384"/>
        <dbReference type="ChEBI" id="CHEBI:78442"/>
        <dbReference type="ChEBI" id="CHEBI:78533"/>
        <dbReference type="ChEBI" id="CHEBI:456215"/>
        <dbReference type="EC" id="6.1.1.11"/>
    </reaction>
</comment>
<name>A0AAE2YNP5_9PROT</name>
<keyword evidence="7 12" id="KW-0067">ATP-binding</keyword>
<evidence type="ECO:0000256" key="8">
    <source>
        <dbReference type="ARBA" id="ARBA00022917"/>
    </source>
</evidence>
<evidence type="ECO:0000256" key="12">
    <source>
        <dbReference type="HAMAP-Rule" id="MF_00176"/>
    </source>
</evidence>
<feature type="binding site" evidence="12 14">
    <location>
        <begin position="259"/>
        <end position="261"/>
    </location>
    <ligand>
        <name>ATP</name>
        <dbReference type="ChEBI" id="CHEBI:30616"/>
    </ligand>
</feature>
<dbReference type="Gene3D" id="1.10.287.40">
    <property type="entry name" value="Serine-tRNA synthetase, tRNA binding domain"/>
    <property type="match status" value="1"/>
</dbReference>
<evidence type="ECO:0000256" key="6">
    <source>
        <dbReference type="ARBA" id="ARBA00022741"/>
    </source>
</evidence>
<dbReference type="InterPro" id="IPR033729">
    <property type="entry name" value="SerRS_core"/>
</dbReference>
<evidence type="ECO:0000256" key="2">
    <source>
        <dbReference type="ARBA" id="ARBA00005045"/>
    </source>
</evidence>
<keyword evidence="4 12" id="KW-0963">Cytoplasm</keyword>
<dbReference type="Pfam" id="PF00587">
    <property type="entry name" value="tRNA-synt_2b"/>
    <property type="match status" value="1"/>
</dbReference>
<dbReference type="PRINTS" id="PR00981">
    <property type="entry name" value="TRNASYNTHSER"/>
</dbReference>
<feature type="binding site" evidence="13">
    <location>
        <position position="230"/>
    </location>
    <ligand>
        <name>L-serine</name>
        <dbReference type="ChEBI" id="CHEBI:33384"/>
    </ligand>
</feature>
<dbReference type="InterPro" id="IPR002317">
    <property type="entry name" value="Ser-tRNA-ligase_type_1"/>
</dbReference>
<evidence type="ECO:0000313" key="17">
    <source>
        <dbReference type="EMBL" id="MBU2787487.1"/>
    </source>
</evidence>
<sequence length="424" mass="47121">MLDPNLLRTQTAAVAEALARRGHVLDVQALRSLDQQRKTLQVDLEALRNERNVLSKEIGVARRAGRDTQAEQARAAEIAAAVSDKEGQLTAVLAQWEEWVRTLPNLPQADVPDGPDESGNVCVRSWGEIPRFDFPVKDHVDLGTELGVLDFAAGVKLAGARFVVLRGAGARLERALTQFMLDLHTQEHGYEEIAPPFLANPQSLLGTGQLPKFAEDLFALRDDDFYLIPTAEVPLTNLLREEIVTTLPQKYCAYTPCFRREAGSAGRDTRGMIRQHQFDKVELVQIVHPEESAAALEELTAHAAKVLELLELPYRVMLLCAGDMGFSAAKTYDLEVWLPSQNCYREISSCSNTESFQARRLQLRYRDSDGKPQLAHTLNGSALAVGRTLIALLENHQQADGRVRIPPALRPYLRGEEFLDVRAS</sequence>
<dbReference type="GO" id="GO:0005524">
    <property type="term" value="F:ATP binding"/>
    <property type="evidence" value="ECO:0007669"/>
    <property type="project" value="UniProtKB-UniRule"/>
</dbReference>
<dbReference type="PIRSF" id="PIRSF001529">
    <property type="entry name" value="Ser-tRNA-synth_IIa"/>
    <property type="match status" value="1"/>
</dbReference>
<comment type="subcellular location">
    <subcellularLocation>
        <location evidence="1 12">Cytoplasm</location>
    </subcellularLocation>
</comment>
<accession>A0AAE2YNP5</accession>
<evidence type="ECO:0000256" key="15">
    <source>
        <dbReference type="SAM" id="Coils"/>
    </source>
</evidence>
<keyword evidence="15" id="KW-0175">Coiled coil</keyword>
<keyword evidence="6 12" id="KW-0547">Nucleotide-binding</keyword>
<dbReference type="SUPFAM" id="SSF46589">
    <property type="entry name" value="tRNA-binding arm"/>
    <property type="match status" value="1"/>
</dbReference>
<dbReference type="Gene3D" id="3.30.930.10">
    <property type="entry name" value="Bira Bifunctional Protein, Domain 2"/>
    <property type="match status" value="1"/>
</dbReference>
<feature type="coiled-coil region" evidence="15">
    <location>
        <begin position="30"/>
        <end position="64"/>
    </location>
</feature>
<comment type="caution">
    <text evidence="17">The sequence shown here is derived from an EMBL/GenBank/DDBJ whole genome shotgun (WGS) entry which is preliminary data.</text>
</comment>
<dbReference type="InterPro" id="IPR042103">
    <property type="entry name" value="SerRS_1_N_sf"/>
</dbReference>
<feature type="binding site" evidence="12 13">
    <location>
        <position position="282"/>
    </location>
    <ligand>
        <name>L-serine</name>
        <dbReference type="ChEBI" id="CHEBI:33384"/>
    </ligand>
</feature>